<evidence type="ECO:0000256" key="1">
    <source>
        <dbReference type="ARBA" id="ARBA00004141"/>
    </source>
</evidence>
<keyword evidence="8 9" id="KW-0807">Transducer</keyword>
<feature type="transmembrane region" description="Helical" evidence="11">
    <location>
        <begin position="50"/>
        <end position="75"/>
    </location>
</feature>
<evidence type="ECO:0000313" key="14">
    <source>
        <dbReference type="RefSeq" id="XP_032816615.1"/>
    </source>
</evidence>
<feature type="transmembrane region" description="Helical" evidence="11">
    <location>
        <begin position="96"/>
        <end position="115"/>
    </location>
</feature>
<keyword evidence="2 9" id="KW-0812">Transmembrane</keyword>
<comment type="similarity">
    <text evidence="9">Belongs to the G-protein coupled receptor 1 family.</text>
</comment>
<keyword evidence="6" id="KW-1015">Disulfide bond</keyword>
<dbReference type="RefSeq" id="XP_032816615.1">
    <property type="nucleotide sequence ID" value="XM_032960724.1"/>
</dbReference>
<dbReference type="SUPFAM" id="SSF81321">
    <property type="entry name" value="Family A G protein-coupled receptor-like"/>
    <property type="match status" value="1"/>
</dbReference>
<evidence type="ECO:0000256" key="8">
    <source>
        <dbReference type="ARBA" id="ARBA00023224"/>
    </source>
</evidence>
<keyword evidence="4 9" id="KW-0297">G-protein coupled receptor</keyword>
<keyword evidence="3 11" id="KW-1133">Transmembrane helix</keyword>
<dbReference type="PROSITE" id="PS00237">
    <property type="entry name" value="G_PROTEIN_RECEP_F1_1"/>
    <property type="match status" value="1"/>
</dbReference>
<dbReference type="AlphaFoldDB" id="A0AAJ7TGQ1"/>
<evidence type="ECO:0000256" key="4">
    <source>
        <dbReference type="ARBA" id="ARBA00023040"/>
    </source>
</evidence>
<feature type="transmembrane region" description="Helical" evidence="11">
    <location>
        <begin position="127"/>
        <end position="148"/>
    </location>
</feature>
<feature type="transmembrane region" description="Helical" evidence="11">
    <location>
        <begin position="300"/>
        <end position="324"/>
    </location>
</feature>
<dbReference type="PANTHER" id="PTHR45695:SF25">
    <property type="entry name" value="GALANIN RECEPTOR 1"/>
    <property type="match status" value="1"/>
</dbReference>
<protein>
    <submittedName>
        <fullName evidence="14">Galanin receptor type 1 isoform X1</fullName>
    </submittedName>
</protein>
<dbReference type="Proteomes" id="UP001318040">
    <property type="component" value="Chromosome 25"/>
</dbReference>
<reference evidence="14" key="1">
    <citation type="submission" date="2025-08" db="UniProtKB">
        <authorList>
            <consortium name="RefSeq"/>
        </authorList>
    </citation>
    <scope>IDENTIFICATION</scope>
    <source>
        <tissue evidence="14">Sperm</tissue>
    </source>
</reference>
<dbReference type="CTD" id="2587"/>
<dbReference type="Pfam" id="PF00001">
    <property type="entry name" value="7tm_1"/>
    <property type="match status" value="1"/>
</dbReference>
<evidence type="ECO:0000256" key="3">
    <source>
        <dbReference type="ARBA" id="ARBA00022989"/>
    </source>
</evidence>
<evidence type="ECO:0000256" key="2">
    <source>
        <dbReference type="ARBA" id="ARBA00022692"/>
    </source>
</evidence>
<dbReference type="PROSITE" id="PS50262">
    <property type="entry name" value="G_PROTEIN_RECEP_F1_2"/>
    <property type="match status" value="1"/>
</dbReference>
<accession>A0AAJ7TGQ1</accession>
<evidence type="ECO:0000259" key="12">
    <source>
        <dbReference type="PROSITE" id="PS50262"/>
    </source>
</evidence>
<gene>
    <name evidence="14" type="primary">GALR1</name>
</gene>
<evidence type="ECO:0000256" key="7">
    <source>
        <dbReference type="ARBA" id="ARBA00023170"/>
    </source>
</evidence>
<evidence type="ECO:0000256" key="9">
    <source>
        <dbReference type="RuleBase" id="RU000688"/>
    </source>
</evidence>
<dbReference type="InterPro" id="IPR000276">
    <property type="entry name" value="GPCR_Rhodpsn"/>
</dbReference>
<feature type="transmembrane region" description="Helical" evidence="11">
    <location>
        <begin position="218"/>
        <end position="245"/>
    </location>
</feature>
<keyword evidence="7 9" id="KW-0675">Receptor</keyword>
<dbReference type="Gene3D" id="1.20.1070.10">
    <property type="entry name" value="Rhodopsin 7-helix transmembrane proteins"/>
    <property type="match status" value="1"/>
</dbReference>
<dbReference type="PANTHER" id="PTHR45695">
    <property type="entry name" value="LEUCOKININ RECEPTOR-RELATED"/>
    <property type="match status" value="1"/>
</dbReference>
<organism evidence="13 14">
    <name type="scientific">Petromyzon marinus</name>
    <name type="common">Sea lamprey</name>
    <dbReference type="NCBI Taxonomy" id="7757"/>
    <lineage>
        <taxon>Eukaryota</taxon>
        <taxon>Metazoa</taxon>
        <taxon>Chordata</taxon>
        <taxon>Craniata</taxon>
        <taxon>Vertebrata</taxon>
        <taxon>Cyclostomata</taxon>
        <taxon>Hyperoartia</taxon>
        <taxon>Petromyzontiformes</taxon>
        <taxon>Petromyzontidae</taxon>
        <taxon>Petromyzon</taxon>
    </lineage>
</organism>
<dbReference type="PRINTS" id="PR00237">
    <property type="entry name" value="GPCRRHODOPSN"/>
</dbReference>
<sequence>MENARGNVTNSSAGGDGNVTGSLGPGHHHHHHQEQQQESGDDEGMDPTGIIVPAVFGVIFLLGVLGNTLVLVVLLCRKSRRVQRNTTNTFILNLSVADLTFLMVCVPFQSTIYVLPTWVFGAFLCKAVHYFVTVFMLVSIFTLAAMSVERYIAVVHSHRSPVLRTTRNALAGVAVIWALSVVAAIPCAQNRMLVDGVNYSHPGQFFCWEAEASKRRAYITGIFIFGYLLPLLLISCCYISVLTHLQRKVRNISKKSQRSKKKTAQTVLVVVAVFCISWLPHHVIHMWVLYGSFPLTSASFAFRIVSHCLSYGNSCANPIIYAFLSENFRKAYRQVFSCQLPVSSSLKAKSTRIRLENFSSTHTCTTSPY</sequence>
<feature type="domain" description="G-protein coupled receptors family 1 profile" evidence="12">
    <location>
        <begin position="66"/>
        <end position="321"/>
    </location>
</feature>
<dbReference type="GO" id="GO:0005886">
    <property type="term" value="C:plasma membrane"/>
    <property type="evidence" value="ECO:0007669"/>
    <property type="project" value="TreeGrafter"/>
</dbReference>
<evidence type="ECO:0000313" key="13">
    <source>
        <dbReference type="Proteomes" id="UP001318040"/>
    </source>
</evidence>
<proteinExistence type="inferred from homology"/>
<dbReference type="PRINTS" id="PR00663">
    <property type="entry name" value="GALANINR"/>
</dbReference>
<feature type="compositionally biased region" description="Polar residues" evidence="10">
    <location>
        <begin position="1"/>
        <end position="13"/>
    </location>
</feature>
<keyword evidence="5 11" id="KW-0472">Membrane</keyword>
<feature type="transmembrane region" description="Helical" evidence="11">
    <location>
        <begin position="266"/>
        <end position="288"/>
    </location>
</feature>
<keyword evidence="13" id="KW-1185">Reference proteome</keyword>
<name>A0AAJ7TGQ1_PETMA</name>
<dbReference type="GO" id="GO:0004930">
    <property type="term" value="F:G protein-coupled receptor activity"/>
    <property type="evidence" value="ECO:0007669"/>
    <property type="project" value="UniProtKB-KW"/>
</dbReference>
<comment type="subcellular location">
    <subcellularLocation>
        <location evidence="1">Membrane</location>
        <topology evidence="1">Multi-pass membrane protein</topology>
    </subcellularLocation>
</comment>
<dbReference type="InterPro" id="IPR017452">
    <property type="entry name" value="GPCR_Rhodpsn_7TM"/>
</dbReference>
<evidence type="ECO:0000256" key="11">
    <source>
        <dbReference type="SAM" id="Phobius"/>
    </source>
</evidence>
<dbReference type="InterPro" id="IPR000405">
    <property type="entry name" value="Galanin_rcpt"/>
</dbReference>
<dbReference type="KEGG" id="pmrn:116945983"/>
<feature type="region of interest" description="Disordered" evidence="10">
    <location>
        <begin position="1"/>
        <end position="43"/>
    </location>
</feature>
<evidence type="ECO:0000256" key="6">
    <source>
        <dbReference type="ARBA" id="ARBA00023157"/>
    </source>
</evidence>
<evidence type="ECO:0000256" key="10">
    <source>
        <dbReference type="SAM" id="MobiDB-lite"/>
    </source>
</evidence>
<evidence type="ECO:0000256" key="5">
    <source>
        <dbReference type="ARBA" id="ARBA00023136"/>
    </source>
</evidence>
<feature type="transmembrane region" description="Helical" evidence="11">
    <location>
        <begin position="169"/>
        <end position="186"/>
    </location>
</feature>